<protein>
    <submittedName>
        <fullName evidence="9">F0F1 ATP synthase subunit epsilon</fullName>
    </submittedName>
</protein>
<evidence type="ECO:0000256" key="2">
    <source>
        <dbReference type="ARBA" id="ARBA00004184"/>
    </source>
</evidence>
<dbReference type="GO" id="GO:0046933">
    <property type="term" value="F:proton-transporting ATP synthase activity, rotational mechanism"/>
    <property type="evidence" value="ECO:0007669"/>
    <property type="project" value="InterPro"/>
</dbReference>
<evidence type="ECO:0000256" key="7">
    <source>
        <dbReference type="ARBA" id="ARBA00023196"/>
    </source>
</evidence>
<evidence type="ECO:0000313" key="9">
    <source>
        <dbReference type="EMBL" id="WOD44703.1"/>
    </source>
</evidence>
<proteinExistence type="inferred from homology"/>
<keyword evidence="5" id="KW-0406">Ion transport</keyword>
<dbReference type="CDD" id="cd12152">
    <property type="entry name" value="F1-ATPase_delta"/>
    <property type="match status" value="1"/>
</dbReference>
<feature type="domain" description="ATP synthase F1 complex delta/epsilon subunit N-terminal" evidence="8">
    <location>
        <begin position="1"/>
        <end position="55"/>
    </location>
</feature>
<accession>A0AA97HSP9</accession>
<reference evidence="10" key="1">
    <citation type="submission" date="2024-06" db="EMBL/GenBank/DDBJ databases">
        <title>Hwangdonia haimaensis gen. nov., sp. nov., a member of the family Flavobacteriaceae isolated from the haima cold seep.</title>
        <authorList>
            <person name="Li J."/>
        </authorList>
    </citation>
    <scope>NUCLEOTIDE SEQUENCE [LARGE SCALE GENOMIC DNA]</scope>
    <source>
        <strain evidence="10">SCSIO 19198</strain>
    </source>
</reference>
<name>A0AA97HSP9_9FLAO</name>
<dbReference type="InterPro" id="IPR036771">
    <property type="entry name" value="ATPsynth_dsu/esu_N"/>
</dbReference>
<keyword evidence="6" id="KW-0472">Membrane</keyword>
<dbReference type="GO" id="GO:0045259">
    <property type="term" value="C:proton-transporting ATP synthase complex"/>
    <property type="evidence" value="ECO:0007669"/>
    <property type="project" value="UniProtKB-KW"/>
</dbReference>
<dbReference type="EMBL" id="CP136521">
    <property type="protein sequence ID" value="WOD44703.1"/>
    <property type="molecule type" value="Genomic_DNA"/>
</dbReference>
<evidence type="ECO:0000256" key="4">
    <source>
        <dbReference type="ARBA" id="ARBA00022448"/>
    </source>
</evidence>
<keyword evidence="7" id="KW-0066">ATP synthesis</keyword>
<evidence type="ECO:0000256" key="5">
    <source>
        <dbReference type="ARBA" id="ARBA00023065"/>
    </source>
</evidence>
<dbReference type="Pfam" id="PF02823">
    <property type="entry name" value="ATP-synt_DE_N"/>
    <property type="match status" value="1"/>
</dbReference>
<sequence length="97" mass="10642">MYLEIVSPEATLFSSEVDSVVVPGVNGEFEMLKDHAPVVSLLKAGTIKIKTHTQSHLVFDELPAEVTPHNDDEKVLTLKIKSGTLEMKDNKVIVLAD</sequence>
<keyword evidence="7" id="KW-0139">CF(1)</keyword>
<gene>
    <name evidence="9" type="ORF">RNZ46_05440</name>
</gene>
<comment type="subcellular location">
    <subcellularLocation>
        <location evidence="2">Endomembrane system</location>
        <topology evidence="2">Peripheral membrane protein</topology>
    </subcellularLocation>
</comment>
<evidence type="ECO:0000256" key="1">
    <source>
        <dbReference type="ARBA" id="ARBA00003543"/>
    </source>
</evidence>
<dbReference type="Proteomes" id="UP001302486">
    <property type="component" value="Chromosome"/>
</dbReference>
<dbReference type="SUPFAM" id="SSF51344">
    <property type="entry name" value="Epsilon subunit of F1F0-ATP synthase N-terminal domain"/>
    <property type="match status" value="1"/>
</dbReference>
<dbReference type="GO" id="GO:0012505">
    <property type="term" value="C:endomembrane system"/>
    <property type="evidence" value="ECO:0007669"/>
    <property type="project" value="UniProtKB-SubCell"/>
</dbReference>
<comment type="similarity">
    <text evidence="3">Belongs to the ATPase epsilon chain family.</text>
</comment>
<organism evidence="9 10">
    <name type="scientific">Hwangdonia lutea</name>
    <dbReference type="NCBI Taxonomy" id="3075823"/>
    <lineage>
        <taxon>Bacteria</taxon>
        <taxon>Pseudomonadati</taxon>
        <taxon>Bacteroidota</taxon>
        <taxon>Flavobacteriia</taxon>
        <taxon>Flavobacteriales</taxon>
        <taxon>Flavobacteriaceae</taxon>
        <taxon>Hwangdonia</taxon>
    </lineage>
</organism>
<dbReference type="KEGG" id="hws:RNZ46_05440"/>
<evidence type="ECO:0000256" key="6">
    <source>
        <dbReference type="ARBA" id="ARBA00023136"/>
    </source>
</evidence>
<evidence type="ECO:0000313" key="10">
    <source>
        <dbReference type="Proteomes" id="UP001302486"/>
    </source>
</evidence>
<evidence type="ECO:0000256" key="3">
    <source>
        <dbReference type="ARBA" id="ARBA00005712"/>
    </source>
</evidence>
<evidence type="ECO:0000259" key="8">
    <source>
        <dbReference type="Pfam" id="PF02823"/>
    </source>
</evidence>
<dbReference type="RefSeq" id="WP_316984365.1">
    <property type="nucleotide sequence ID" value="NZ_CP136521.1"/>
</dbReference>
<dbReference type="InterPro" id="IPR020546">
    <property type="entry name" value="ATP_synth_F1_dsu/esu_N"/>
</dbReference>
<comment type="function">
    <text evidence="1">Produces ATP from ADP in the presence of a proton gradient across the membrane.</text>
</comment>
<keyword evidence="10" id="KW-1185">Reference proteome</keyword>
<dbReference type="AlphaFoldDB" id="A0AA97HSP9"/>
<dbReference type="Gene3D" id="2.60.15.10">
    <property type="entry name" value="F0F1 ATP synthase delta/epsilon subunit, N-terminal"/>
    <property type="match status" value="1"/>
</dbReference>
<keyword evidence="4" id="KW-0813">Transport</keyword>
<dbReference type="InterPro" id="IPR001469">
    <property type="entry name" value="ATP_synth_F1_dsu/esu"/>
</dbReference>